<name>A0ABM7XB58_9BACT</name>
<accession>A0ABM7XB58</accession>
<evidence type="ECO:0000313" key="1">
    <source>
        <dbReference type="EMBL" id="BDG09082.1"/>
    </source>
</evidence>
<dbReference type="EMBL" id="AP025592">
    <property type="protein sequence ID" value="BDG09082.1"/>
    <property type="molecule type" value="Genomic_DNA"/>
</dbReference>
<sequence length="105" mass="11913">MAADFVERVVQRLRQDAAFSRNRHFLALSSPEGRRALRIHRHLRSIERDLARGFRVRVDEVDRRVRLTLEAKGARRVAWLSGSEFRLLCESPAVRAALGAGPGPV</sequence>
<protein>
    <submittedName>
        <fullName evidence="1">Uncharacterized protein</fullName>
    </submittedName>
</protein>
<dbReference type="RefSeq" id="WP_248340718.1">
    <property type="nucleotide sequence ID" value="NZ_AP025592.1"/>
</dbReference>
<evidence type="ECO:0000313" key="2">
    <source>
        <dbReference type="Proteomes" id="UP001162734"/>
    </source>
</evidence>
<keyword evidence="2" id="KW-1185">Reference proteome</keyword>
<organism evidence="1 2">
    <name type="scientific">Anaeromyxobacter paludicola</name>
    <dbReference type="NCBI Taxonomy" id="2918171"/>
    <lineage>
        <taxon>Bacteria</taxon>
        <taxon>Pseudomonadati</taxon>
        <taxon>Myxococcota</taxon>
        <taxon>Myxococcia</taxon>
        <taxon>Myxococcales</taxon>
        <taxon>Cystobacterineae</taxon>
        <taxon>Anaeromyxobacteraceae</taxon>
        <taxon>Anaeromyxobacter</taxon>
    </lineage>
</organism>
<gene>
    <name evidence="1" type="ORF">AMPC_21950</name>
</gene>
<proteinExistence type="predicted"/>
<dbReference type="Proteomes" id="UP001162734">
    <property type="component" value="Chromosome"/>
</dbReference>
<reference evidence="2" key="1">
    <citation type="journal article" date="2022" name="Int. J. Syst. Evol. Microbiol.">
        <title>Anaeromyxobacter oryzae sp. nov., Anaeromyxobacter diazotrophicus sp. nov. and Anaeromyxobacter paludicola sp. nov., isolated from paddy soils.</title>
        <authorList>
            <person name="Itoh H."/>
            <person name="Xu Z."/>
            <person name="Mise K."/>
            <person name="Masuda Y."/>
            <person name="Ushijima N."/>
            <person name="Hayakawa C."/>
            <person name="Shiratori Y."/>
            <person name="Senoo K."/>
        </authorList>
    </citation>
    <scope>NUCLEOTIDE SEQUENCE [LARGE SCALE GENOMIC DNA]</scope>
    <source>
        <strain evidence="2">Red630</strain>
    </source>
</reference>